<proteinExistence type="predicted"/>
<name>A0ABV7H1W2_9BURK</name>
<dbReference type="InterPro" id="IPR058511">
    <property type="entry name" value="DUF8198"/>
</dbReference>
<organism evidence="2 3">
    <name type="scientific">Piscinibacterium candidicorallinum</name>
    <dbReference type="NCBI Taxonomy" id="1793872"/>
    <lineage>
        <taxon>Bacteria</taxon>
        <taxon>Pseudomonadati</taxon>
        <taxon>Pseudomonadota</taxon>
        <taxon>Betaproteobacteria</taxon>
        <taxon>Burkholderiales</taxon>
        <taxon>Piscinibacterium</taxon>
    </lineage>
</organism>
<keyword evidence="3" id="KW-1185">Reference proteome</keyword>
<dbReference type="InterPro" id="IPR058063">
    <property type="entry name" value="FFLEE_fam"/>
</dbReference>
<reference evidence="3" key="1">
    <citation type="journal article" date="2019" name="Int. J. Syst. Evol. Microbiol.">
        <title>The Global Catalogue of Microorganisms (GCM) 10K type strain sequencing project: providing services to taxonomists for standard genome sequencing and annotation.</title>
        <authorList>
            <consortium name="The Broad Institute Genomics Platform"/>
            <consortium name="The Broad Institute Genome Sequencing Center for Infectious Disease"/>
            <person name="Wu L."/>
            <person name="Ma J."/>
        </authorList>
    </citation>
    <scope>NUCLEOTIDE SEQUENCE [LARGE SCALE GENOMIC DNA]</scope>
    <source>
        <strain evidence="3">KCTC 52168</strain>
    </source>
</reference>
<evidence type="ECO:0000313" key="2">
    <source>
        <dbReference type="EMBL" id="MFC3146424.1"/>
    </source>
</evidence>
<comment type="caution">
    <text evidence="2">The sequence shown here is derived from an EMBL/GenBank/DDBJ whole genome shotgun (WGS) entry which is preliminary data.</text>
</comment>
<dbReference type="RefSeq" id="WP_377300695.1">
    <property type="nucleotide sequence ID" value="NZ_CP180191.1"/>
</dbReference>
<dbReference type="NCBIfam" id="NF047641">
    <property type="entry name" value="FFLEE_fam"/>
    <property type="match status" value="1"/>
</dbReference>
<evidence type="ECO:0000259" key="1">
    <source>
        <dbReference type="Pfam" id="PF26621"/>
    </source>
</evidence>
<sequence length="232" mass="25674">MSKAWRAEWQSRLLNELAALQQLRVAEGELAASLTQLQSWQRARLAQTYADQLADPATEPAGRFFLEQLYCPADQAAQRDADVQRIVPTLAKLLPEVALQAIGDAVSLDLLSAELDVEMVRTLVRLRLPLTEANYGTAYASMGRAADRQRQIDLTRRCGELLAQAVKLPLIMPTVKMMELPAKAAGLQRLHTFLVQGLVAFKKLPSPKAFLDVIEGRETALMRGWLATARVA</sequence>
<dbReference type="EMBL" id="JBHRTI010000003">
    <property type="protein sequence ID" value="MFC3146424.1"/>
    <property type="molecule type" value="Genomic_DNA"/>
</dbReference>
<evidence type="ECO:0000313" key="3">
    <source>
        <dbReference type="Proteomes" id="UP001595556"/>
    </source>
</evidence>
<protein>
    <recommendedName>
        <fullName evidence="1">DUF8198 domain-containing protein</fullName>
    </recommendedName>
</protein>
<dbReference type="Pfam" id="PF26621">
    <property type="entry name" value="DUF8198"/>
    <property type="match status" value="1"/>
</dbReference>
<accession>A0ABV7H1W2</accession>
<dbReference type="Proteomes" id="UP001595556">
    <property type="component" value="Unassembled WGS sequence"/>
</dbReference>
<gene>
    <name evidence="2" type="ORF">ACFOEN_02065</name>
</gene>
<feature type="domain" description="DUF8198" evidence="1">
    <location>
        <begin position="26"/>
        <end position="224"/>
    </location>
</feature>